<proteinExistence type="predicted"/>
<evidence type="ECO:0000313" key="1">
    <source>
        <dbReference type="EMBL" id="CAG8781486.1"/>
    </source>
</evidence>
<reference evidence="1" key="1">
    <citation type="submission" date="2021-06" db="EMBL/GenBank/DDBJ databases">
        <authorList>
            <person name="Kallberg Y."/>
            <person name="Tangrot J."/>
            <person name="Rosling A."/>
        </authorList>
    </citation>
    <scope>NUCLEOTIDE SEQUENCE</scope>
    <source>
        <strain evidence="1">FL966</strain>
    </source>
</reference>
<dbReference type="AlphaFoldDB" id="A0A9N9P0S3"/>
<dbReference type="EMBL" id="CAJVQA010024197">
    <property type="protein sequence ID" value="CAG8781486.1"/>
    <property type="molecule type" value="Genomic_DNA"/>
</dbReference>
<protein>
    <submittedName>
        <fullName evidence="1">2621_t:CDS:1</fullName>
    </submittedName>
</protein>
<evidence type="ECO:0000313" key="2">
    <source>
        <dbReference type="Proteomes" id="UP000789759"/>
    </source>
</evidence>
<accession>A0A9N9P0S3</accession>
<dbReference type="Proteomes" id="UP000789759">
    <property type="component" value="Unassembled WGS sequence"/>
</dbReference>
<name>A0A9N9P0S3_9GLOM</name>
<keyword evidence="2" id="KW-1185">Reference proteome</keyword>
<sequence>MACRKKYIRERACANCKKKKHKCDNEAIYSDNKSSEQPPPKIIHPLSPNNWDEFIDFNSYNILPFYFNCYYEEQLTYEQM</sequence>
<feature type="non-terminal residue" evidence="1">
    <location>
        <position position="80"/>
    </location>
</feature>
<gene>
    <name evidence="1" type="ORF">CPELLU_LOCUS16416</name>
</gene>
<organism evidence="1 2">
    <name type="scientific">Cetraspora pellucida</name>
    <dbReference type="NCBI Taxonomy" id="1433469"/>
    <lineage>
        <taxon>Eukaryota</taxon>
        <taxon>Fungi</taxon>
        <taxon>Fungi incertae sedis</taxon>
        <taxon>Mucoromycota</taxon>
        <taxon>Glomeromycotina</taxon>
        <taxon>Glomeromycetes</taxon>
        <taxon>Diversisporales</taxon>
        <taxon>Gigasporaceae</taxon>
        <taxon>Cetraspora</taxon>
    </lineage>
</organism>
<comment type="caution">
    <text evidence="1">The sequence shown here is derived from an EMBL/GenBank/DDBJ whole genome shotgun (WGS) entry which is preliminary data.</text>
</comment>